<gene>
    <name evidence="2" type="ORF">HNR15_001905</name>
</gene>
<comment type="caution">
    <text evidence="2">The sequence shown here is derived from an EMBL/GenBank/DDBJ whole genome shotgun (WGS) entry which is preliminary data.</text>
</comment>
<evidence type="ECO:0000313" key="3">
    <source>
        <dbReference type="Proteomes" id="UP000571817"/>
    </source>
</evidence>
<proteinExistence type="predicted"/>
<dbReference type="AlphaFoldDB" id="A0A853DC80"/>
<dbReference type="RefSeq" id="WP_179481222.1">
    <property type="nucleotide sequence ID" value="NZ_JACCFW010000001.1"/>
</dbReference>
<keyword evidence="3" id="KW-1185">Reference proteome</keyword>
<dbReference type="Proteomes" id="UP000571817">
    <property type="component" value="Unassembled WGS sequence"/>
</dbReference>
<feature type="compositionally biased region" description="Basic and acidic residues" evidence="1">
    <location>
        <begin position="85"/>
        <end position="101"/>
    </location>
</feature>
<evidence type="ECO:0000313" key="2">
    <source>
        <dbReference type="EMBL" id="NYJ74942.1"/>
    </source>
</evidence>
<organism evidence="2 3">
    <name type="scientific">Allobranchiibius huperziae</name>
    <dbReference type="NCBI Taxonomy" id="1874116"/>
    <lineage>
        <taxon>Bacteria</taxon>
        <taxon>Bacillati</taxon>
        <taxon>Actinomycetota</taxon>
        <taxon>Actinomycetes</taxon>
        <taxon>Micrococcales</taxon>
        <taxon>Dermacoccaceae</taxon>
        <taxon>Allobranchiibius</taxon>
    </lineage>
</organism>
<protein>
    <submittedName>
        <fullName evidence="2">Uncharacterized protein</fullName>
    </submittedName>
</protein>
<name>A0A853DC80_9MICO</name>
<evidence type="ECO:0000256" key="1">
    <source>
        <dbReference type="SAM" id="MobiDB-lite"/>
    </source>
</evidence>
<dbReference type="EMBL" id="JACCFW010000001">
    <property type="protein sequence ID" value="NYJ74942.1"/>
    <property type="molecule type" value="Genomic_DNA"/>
</dbReference>
<feature type="region of interest" description="Disordered" evidence="1">
    <location>
        <begin position="79"/>
        <end position="101"/>
    </location>
</feature>
<sequence length="101" mass="11834">MSMKIYRSEGREAGPWVRIDLVPRRGPDAMRVWLMRALHIYQLSPIPTRQVPPQLRPTTTRWAATRGLTTDHRHVLIITDDQREEEPQRPTRPREQRSSAG</sequence>
<reference evidence="2 3" key="1">
    <citation type="submission" date="2020-07" db="EMBL/GenBank/DDBJ databases">
        <title>Sequencing the genomes of 1000 actinobacteria strains.</title>
        <authorList>
            <person name="Klenk H.-P."/>
        </authorList>
    </citation>
    <scope>NUCLEOTIDE SEQUENCE [LARGE SCALE GENOMIC DNA]</scope>
    <source>
        <strain evidence="2 3">DSM 29531</strain>
    </source>
</reference>
<accession>A0A853DC80</accession>